<accession>A3LT58</accession>
<evidence type="ECO:0000313" key="7">
    <source>
        <dbReference type="EMBL" id="ABN66011.1"/>
    </source>
</evidence>
<dbReference type="SMART" id="SM01401">
    <property type="entry name" value="Sds3"/>
    <property type="match status" value="1"/>
</dbReference>
<gene>
    <name evidence="7" type="primary">DEP1</name>
    <name evidence="7" type="ORF">PICST_59372</name>
</gene>
<keyword evidence="4" id="KW-0804">Transcription</keyword>
<feature type="region of interest" description="Disordered" evidence="6">
    <location>
        <begin position="1"/>
        <end position="95"/>
    </location>
</feature>
<keyword evidence="8" id="KW-1185">Reference proteome</keyword>
<evidence type="ECO:0000256" key="3">
    <source>
        <dbReference type="ARBA" id="ARBA00023015"/>
    </source>
</evidence>
<keyword evidence="2" id="KW-0678">Repressor</keyword>
<comment type="subcellular location">
    <subcellularLocation>
        <location evidence="1">Nucleus</location>
    </subcellularLocation>
</comment>
<sequence>DQQGDTNKEEQKDFKEEEHEEEETTKITIEITKSEHEESHKEDDIEDSEEKFSEERESDTKAEDDDEEGENKENGEEDDEEVGNTKDDIEGEFEDVDLNEQRKLAIEELISIESAFAELRDKLYQDKLNLLEHELQLCLEGSHPELSKIYYKVNSFYQDHLKLANSNLAYKLKCIDKETIATRTSIHQDFLKNLMEAKNSMITSTTSLWYKINKERNQIDQLVPDYNFSATPMIPNVTVGPVDDSAVINGGFSYTNLGTNGSVDYVEVDTAPLTKKAMKQNMLIELVQQRNSINSQLGVLNGLIEFHGFPSAIISSLSESDETVGEELLLKKATEEEVNEDLKAMGISI</sequence>
<dbReference type="FunCoup" id="A3LT58">
    <property type="interactions" value="150"/>
</dbReference>
<feature type="non-terminal residue" evidence="7">
    <location>
        <position position="1"/>
    </location>
</feature>
<evidence type="ECO:0000256" key="5">
    <source>
        <dbReference type="ARBA" id="ARBA00023242"/>
    </source>
</evidence>
<dbReference type="KEGG" id="pic:PICST_59372"/>
<dbReference type="GeneID" id="4838680"/>
<dbReference type="Gene3D" id="1.20.5.1500">
    <property type="match status" value="1"/>
</dbReference>
<evidence type="ECO:0000256" key="1">
    <source>
        <dbReference type="ARBA" id="ARBA00004123"/>
    </source>
</evidence>
<protein>
    <submittedName>
        <fullName evidence="7">Regulator of phospholipid metabolism</fullName>
    </submittedName>
</protein>
<feature type="compositionally biased region" description="Basic and acidic residues" evidence="6">
    <location>
        <begin position="32"/>
        <end position="43"/>
    </location>
</feature>
<dbReference type="Proteomes" id="UP000002258">
    <property type="component" value="Chromosome 4"/>
</dbReference>
<dbReference type="Pfam" id="PF08598">
    <property type="entry name" value="Sds3"/>
    <property type="match status" value="1"/>
</dbReference>
<organism evidence="7 8">
    <name type="scientific">Scheffersomyces stipitis (strain ATCC 58785 / CBS 6054 / NBRC 10063 / NRRL Y-11545)</name>
    <name type="common">Yeast</name>
    <name type="synonym">Pichia stipitis</name>
    <dbReference type="NCBI Taxonomy" id="322104"/>
    <lineage>
        <taxon>Eukaryota</taxon>
        <taxon>Fungi</taxon>
        <taxon>Dikarya</taxon>
        <taxon>Ascomycota</taxon>
        <taxon>Saccharomycotina</taxon>
        <taxon>Pichiomycetes</taxon>
        <taxon>Debaryomycetaceae</taxon>
        <taxon>Scheffersomyces</taxon>
    </lineage>
</organism>
<feature type="compositionally biased region" description="Basic and acidic residues" evidence="6">
    <location>
        <begin position="50"/>
        <end position="61"/>
    </location>
</feature>
<dbReference type="OMA" id="FELELCN"/>
<feature type="compositionally biased region" description="Acidic residues" evidence="6">
    <location>
        <begin position="62"/>
        <end position="82"/>
    </location>
</feature>
<evidence type="ECO:0000256" key="4">
    <source>
        <dbReference type="ARBA" id="ARBA00023163"/>
    </source>
</evidence>
<feature type="compositionally biased region" description="Basic and acidic residues" evidence="6">
    <location>
        <begin position="1"/>
        <end position="17"/>
    </location>
</feature>
<dbReference type="eggNOG" id="ENOG502S36P">
    <property type="taxonomic scope" value="Eukaryota"/>
</dbReference>
<dbReference type="GO" id="GO:0010468">
    <property type="term" value="P:regulation of gene expression"/>
    <property type="evidence" value="ECO:0007669"/>
    <property type="project" value="UniProtKB-ARBA"/>
</dbReference>
<dbReference type="AlphaFoldDB" id="A3LT58"/>
<dbReference type="InterPro" id="IPR013907">
    <property type="entry name" value="Sds3"/>
</dbReference>
<evidence type="ECO:0000256" key="2">
    <source>
        <dbReference type="ARBA" id="ARBA00022491"/>
    </source>
</evidence>
<dbReference type="HOGENOM" id="CLU_031124_0_0_1"/>
<name>A3LT58_PICST</name>
<dbReference type="OrthoDB" id="20886at2759"/>
<reference evidence="7 8" key="1">
    <citation type="journal article" date="2007" name="Nat. Biotechnol.">
        <title>Genome sequence of the lignocellulose-bioconverting and xylose-fermenting yeast Pichia stipitis.</title>
        <authorList>
            <person name="Jeffries T.W."/>
            <person name="Grigoriev I.V."/>
            <person name="Grimwood J."/>
            <person name="Laplaza J.M."/>
            <person name="Aerts A."/>
            <person name="Salamov A."/>
            <person name="Schmutz J."/>
            <person name="Lindquist E."/>
            <person name="Dehal P."/>
            <person name="Shapiro H."/>
            <person name="Jin Y.S."/>
            <person name="Passoth V."/>
            <person name="Richardson P.M."/>
        </authorList>
    </citation>
    <scope>NUCLEOTIDE SEQUENCE [LARGE SCALE GENOMIC DNA]</scope>
    <source>
        <strain evidence="8">ATCC 58785 / CBS 6054 / NBRC 10063 / NRRL Y-11545</strain>
    </source>
</reference>
<evidence type="ECO:0000313" key="8">
    <source>
        <dbReference type="Proteomes" id="UP000002258"/>
    </source>
</evidence>
<proteinExistence type="predicted"/>
<dbReference type="PANTHER" id="PTHR21964">
    <property type="entry name" value="BREAST CANCER METASTASIS-SUPPRESSOR 1"/>
    <property type="match status" value="1"/>
</dbReference>
<evidence type="ECO:0000256" key="6">
    <source>
        <dbReference type="SAM" id="MobiDB-lite"/>
    </source>
</evidence>
<dbReference type="InParanoid" id="A3LT58"/>
<keyword evidence="5" id="KW-0539">Nucleus</keyword>
<dbReference type="RefSeq" id="XP_001384040.1">
    <property type="nucleotide sequence ID" value="XM_001384003.1"/>
</dbReference>
<keyword evidence="3" id="KW-0805">Transcription regulation</keyword>
<dbReference type="GO" id="GO:0005654">
    <property type="term" value="C:nucleoplasm"/>
    <property type="evidence" value="ECO:0007669"/>
    <property type="project" value="UniProtKB-ARBA"/>
</dbReference>
<dbReference type="EMBL" id="CP000498">
    <property type="protein sequence ID" value="ABN66011.1"/>
    <property type="molecule type" value="Genomic_DNA"/>
</dbReference>